<organism evidence="1 2">
    <name type="scientific">Pristionchus mayeri</name>
    <dbReference type="NCBI Taxonomy" id="1317129"/>
    <lineage>
        <taxon>Eukaryota</taxon>
        <taxon>Metazoa</taxon>
        <taxon>Ecdysozoa</taxon>
        <taxon>Nematoda</taxon>
        <taxon>Chromadorea</taxon>
        <taxon>Rhabditida</taxon>
        <taxon>Rhabditina</taxon>
        <taxon>Diplogasteromorpha</taxon>
        <taxon>Diplogasteroidea</taxon>
        <taxon>Neodiplogasteridae</taxon>
        <taxon>Pristionchus</taxon>
    </lineage>
</organism>
<dbReference type="Proteomes" id="UP001328107">
    <property type="component" value="Unassembled WGS sequence"/>
</dbReference>
<feature type="non-terminal residue" evidence="1">
    <location>
        <position position="238"/>
    </location>
</feature>
<accession>A0AAN4ZKV0</accession>
<sequence>TQYSTNIEYSVPLVRLWFRPGESINIGSLPVGNRALVVLRNGTSLVGRDHHLLSEVLQVLATQTEEVHLGSFSAEIPIDMDGEMRERVELARLEWVVDAASRVGLQIYLLFRLQARSVVKAHAIAVLEEADPERTLLTLLSDQAESRDTHVALQRQIDQQLLVAVRFEEASTIHSIVPLLQNEWTRVGLSLVEYRHLVDIDGSSHVVPYALDDGSGRQLLCGVRAPASISTMTVVAHS</sequence>
<gene>
    <name evidence="1" type="ORF">PMAYCL1PPCAC_13342</name>
</gene>
<dbReference type="EMBL" id="BTRK01000003">
    <property type="protein sequence ID" value="GMR43147.1"/>
    <property type="molecule type" value="Genomic_DNA"/>
</dbReference>
<feature type="non-terminal residue" evidence="1">
    <location>
        <position position="1"/>
    </location>
</feature>
<dbReference type="AlphaFoldDB" id="A0AAN4ZKV0"/>
<protein>
    <submittedName>
        <fullName evidence="1">Uncharacterized protein</fullName>
    </submittedName>
</protein>
<comment type="caution">
    <text evidence="1">The sequence shown here is derived from an EMBL/GenBank/DDBJ whole genome shotgun (WGS) entry which is preliminary data.</text>
</comment>
<evidence type="ECO:0000313" key="1">
    <source>
        <dbReference type="EMBL" id="GMR43147.1"/>
    </source>
</evidence>
<evidence type="ECO:0000313" key="2">
    <source>
        <dbReference type="Proteomes" id="UP001328107"/>
    </source>
</evidence>
<proteinExistence type="predicted"/>
<reference evidence="2" key="1">
    <citation type="submission" date="2022-10" db="EMBL/GenBank/DDBJ databases">
        <title>Genome assembly of Pristionchus species.</title>
        <authorList>
            <person name="Yoshida K."/>
            <person name="Sommer R.J."/>
        </authorList>
    </citation>
    <scope>NUCLEOTIDE SEQUENCE [LARGE SCALE GENOMIC DNA]</scope>
    <source>
        <strain evidence="2">RS5460</strain>
    </source>
</reference>
<keyword evidence="2" id="KW-1185">Reference proteome</keyword>
<name>A0AAN4ZKV0_9BILA</name>